<feature type="domain" description="HTH araC/xylS-type" evidence="2">
    <location>
        <begin position="53"/>
        <end position="161"/>
    </location>
</feature>
<organism evidence="3 4">
    <name type="scientific">Bergeyella porcorum</name>
    <dbReference type="NCBI Taxonomy" id="1735111"/>
    <lineage>
        <taxon>Bacteria</taxon>
        <taxon>Pseudomonadati</taxon>
        <taxon>Bacteroidota</taxon>
        <taxon>Flavobacteriia</taxon>
        <taxon>Flavobacteriales</taxon>
        <taxon>Weeksellaceae</taxon>
        <taxon>Bergeyella</taxon>
    </lineage>
</organism>
<dbReference type="GO" id="GO:0003700">
    <property type="term" value="F:DNA-binding transcription factor activity"/>
    <property type="evidence" value="ECO:0007669"/>
    <property type="project" value="InterPro"/>
</dbReference>
<keyword evidence="4" id="KW-1185">Reference proteome</keyword>
<dbReference type="Proteomes" id="UP001432059">
    <property type="component" value="Plasmid pQD2021"/>
</dbReference>
<sequence length="171" mass="19760">MSSDIFSLQKSETHQKNIRCIRRKLKTNPPIAPVQTLEILPPANPIPDKKIYDEILQKLETFEAELGFTEKGITLKKLSEKLDTNSKYLSQVINEKKNISFSKYIAELRINYITQLMYNDKKILNLTVESLAEKCGIPSRQNFSDLFLEINGIRPTDFIKNEKKNKNITNV</sequence>
<dbReference type="GO" id="GO:0043565">
    <property type="term" value="F:sequence-specific DNA binding"/>
    <property type="evidence" value="ECO:0007669"/>
    <property type="project" value="InterPro"/>
</dbReference>
<gene>
    <name evidence="3" type="ORF">BPO_p0078</name>
</gene>
<dbReference type="SMART" id="SM00342">
    <property type="entry name" value="HTH_ARAC"/>
    <property type="match status" value="1"/>
</dbReference>
<dbReference type="EMBL" id="CP136427">
    <property type="protein sequence ID" value="WOC53161.1"/>
    <property type="molecule type" value="Genomic_DNA"/>
</dbReference>
<dbReference type="AlphaFoldDB" id="A0AAU0F6R8"/>
<proteinExistence type="predicted"/>
<geneLocation type="plasmid" evidence="3 4">
    <name>pQD2021</name>
</geneLocation>
<keyword evidence="3" id="KW-0614">Plasmid</keyword>
<evidence type="ECO:0000313" key="4">
    <source>
        <dbReference type="Proteomes" id="UP001432059"/>
    </source>
</evidence>
<dbReference type="PANTHER" id="PTHR43280">
    <property type="entry name" value="ARAC-FAMILY TRANSCRIPTIONAL REGULATOR"/>
    <property type="match status" value="1"/>
</dbReference>
<dbReference type="PROSITE" id="PS01124">
    <property type="entry name" value="HTH_ARAC_FAMILY_2"/>
    <property type="match status" value="1"/>
</dbReference>
<accession>A0AAU0F6R8</accession>
<dbReference type="InterPro" id="IPR018060">
    <property type="entry name" value="HTH_AraC"/>
</dbReference>
<dbReference type="Gene3D" id="1.10.10.60">
    <property type="entry name" value="Homeodomain-like"/>
    <property type="match status" value="2"/>
</dbReference>
<dbReference type="Pfam" id="PF12833">
    <property type="entry name" value="HTH_18"/>
    <property type="match status" value="1"/>
</dbReference>
<name>A0AAU0F6R8_9FLAO</name>
<dbReference type="KEGG" id="bpor:BPO_p0078"/>
<evidence type="ECO:0000256" key="1">
    <source>
        <dbReference type="ARBA" id="ARBA00023125"/>
    </source>
</evidence>
<evidence type="ECO:0000259" key="2">
    <source>
        <dbReference type="PROSITE" id="PS01124"/>
    </source>
</evidence>
<protein>
    <recommendedName>
        <fullName evidence="2">HTH araC/xylS-type domain-containing protein</fullName>
    </recommendedName>
</protein>
<reference evidence="3" key="1">
    <citation type="submission" date="2023-10" db="EMBL/GenBank/DDBJ databases">
        <title>Characterization and whole genome sequencing of a novel strain of Bergeyella porcorum QD2021 isolated from pig.</title>
        <authorList>
            <person name="Liu G."/>
            <person name="Chen C."/>
            <person name="Han X."/>
        </authorList>
    </citation>
    <scope>NUCLEOTIDE SEQUENCE</scope>
    <source>
        <strain evidence="3">QD2021</strain>
        <plasmid evidence="3">pQD2021</plasmid>
    </source>
</reference>
<evidence type="ECO:0000313" key="3">
    <source>
        <dbReference type="EMBL" id="WOC53161.1"/>
    </source>
</evidence>
<keyword evidence="1" id="KW-0238">DNA-binding</keyword>
<dbReference type="PANTHER" id="PTHR43280:SF2">
    <property type="entry name" value="HTH-TYPE TRANSCRIPTIONAL REGULATOR EXSA"/>
    <property type="match status" value="1"/>
</dbReference>